<evidence type="ECO:0000313" key="2">
    <source>
        <dbReference type="EMBL" id="ASN83434.1"/>
    </source>
</evidence>
<dbReference type="InterPro" id="IPR013568">
    <property type="entry name" value="SEFIR_dom"/>
</dbReference>
<accession>A0A221T3E8</accession>
<dbReference type="Pfam" id="PF08357">
    <property type="entry name" value="SEFIR"/>
    <property type="match status" value="1"/>
</dbReference>
<keyword evidence="3" id="KW-1185">Reference proteome</keyword>
<geneLocation type="plasmid" evidence="3">
    <name>pdfi3</name>
</geneLocation>
<dbReference type="PROSITE" id="PS51534">
    <property type="entry name" value="SEFIR"/>
    <property type="match status" value="1"/>
</dbReference>
<evidence type="ECO:0000259" key="1">
    <source>
        <dbReference type="PROSITE" id="PS51534"/>
    </source>
</evidence>
<protein>
    <recommendedName>
        <fullName evidence="1">SEFIR domain-containing protein</fullName>
    </recommendedName>
</protein>
<keyword evidence="2" id="KW-0614">Plasmid</keyword>
<dbReference type="AlphaFoldDB" id="A0A221T3E8"/>
<name>A0A221T3E8_9DEIO</name>
<dbReference type="KEGG" id="dfc:DFI_19750"/>
<reference evidence="2 3" key="1">
    <citation type="submission" date="2017-05" db="EMBL/GenBank/DDBJ databases">
        <title>The complete genome sequence of Deinococcus ficus isolated from the rhizosphere of the Ficus religiosa L. in Taiwan.</title>
        <authorList>
            <person name="Wu K.-M."/>
            <person name="Liao T.-L."/>
            <person name="Liu Y.-M."/>
            <person name="Young C.-C."/>
            <person name="Tsai S.-F."/>
        </authorList>
    </citation>
    <scope>NUCLEOTIDE SEQUENCE [LARGE SCALE GENOMIC DNA]</scope>
    <source>
        <strain evidence="2 3">CC-FR2-10</strain>
        <plasmid evidence="3">pdfi3</plasmid>
    </source>
</reference>
<evidence type="ECO:0000313" key="3">
    <source>
        <dbReference type="Proteomes" id="UP000259030"/>
    </source>
</evidence>
<gene>
    <name evidence="2" type="ORF">DFI_19750</name>
</gene>
<dbReference type="EMBL" id="CP021084">
    <property type="protein sequence ID" value="ASN83434.1"/>
    <property type="molecule type" value="Genomic_DNA"/>
</dbReference>
<proteinExistence type="predicted"/>
<feature type="domain" description="SEFIR" evidence="1">
    <location>
        <begin position="7"/>
        <end position="147"/>
    </location>
</feature>
<organism evidence="2 3">
    <name type="scientific">Deinococcus ficus</name>
    <dbReference type="NCBI Taxonomy" id="317577"/>
    <lineage>
        <taxon>Bacteria</taxon>
        <taxon>Thermotogati</taxon>
        <taxon>Deinococcota</taxon>
        <taxon>Deinococci</taxon>
        <taxon>Deinococcales</taxon>
        <taxon>Deinococcaceae</taxon>
        <taxon>Deinococcus</taxon>
    </lineage>
</organism>
<dbReference type="Proteomes" id="UP000259030">
    <property type="component" value="Plasmid pDFI3"/>
</dbReference>
<dbReference type="RefSeq" id="WP_027462864.1">
    <property type="nucleotide sequence ID" value="NZ_CP021084.1"/>
</dbReference>
<sequence length="466" mass="52480">MATEDGKPKVFISYSWGNATTVTRVNAVADFLEGNGVWVEMDRYQEPGSNLYRFMEQMVRDPSIDKVLCFCDRSYTQKAEAGQGGVGTEAAIITPEVYEQVKGNQDAARHRYVAVAMETDDHDKFSLPLMFQSLMVVPMTDPARDTEVYPELLRIAAGQPRRVRNVTSTLPEYLQGNATRHALGTEPKALLARMEARNQGARRATAALREYLEALSQGLAHMSPGEPGSRTARLDQEIQTNRPVFQEFAQVVDAAAQFIDGPLEPTLYGFFQTLITHNFSYQVDRDRQDFTRLAATEFFVATITALIEHRRFDQAAGLLTRAYWERAQDRDARGYELLCYGPEDLHDDRWLEQTRRALRQASGLDPAKYNQADALLHLRGAFHRSYRWHMTLVSDWMRSGLPLTREVTNAATAVPLETLLDLPLARIVQRLDDAATPGQNDPLAWQTGVLGGPGYLMNLEHLKKAL</sequence>